<dbReference type="EMBL" id="JAOCQJ010000007">
    <property type="protein sequence ID" value="MCT7318808.1"/>
    <property type="molecule type" value="Genomic_DNA"/>
</dbReference>
<protein>
    <recommendedName>
        <fullName evidence="4">Tetratricopeptide repeat protein</fullName>
    </recommendedName>
</protein>
<dbReference type="AlphaFoldDB" id="A0AAE3I6Y6"/>
<sequence>MGLLKKLFGRNANDRVSNPPPSPKDDDTSPDIAPELAPALEAYQQGRHEAAIAAAAPYADRYADANRLCALAYSDMRRYPEAFPYWLALFEQEPSAHNALQLATTSVMCGELKRGEAWLMKFDEINEQTHEMSSVTARTQFISSLTQSGHMAEALPYLDWLRDVYAHVRITDSHFLYMRGIPFFPSFLENSLPILKANLPSESIAQWYGVLSGQLDEEGEAQLKQWVQSLSATTESRGFPGS</sequence>
<evidence type="ECO:0000256" key="1">
    <source>
        <dbReference type="SAM" id="MobiDB-lite"/>
    </source>
</evidence>
<reference evidence="2" key="1">
    <citation type="journal article" date="2023" name="Front. Microbiol.">
        <title>Ralstonia chuxiongensis sp. nov., Ralstonia mojiangensis sp. nov., and Ralstonia soli sp. nov., isolated from tobacco fields, are three novel species in the family Burkholderiaceae.</title>
        <authorList>
            <person name="Lu C.H."/>
            <person name="Zhang Y.Y."/>
            <person name="Jiang N."/>
            <person name="Chen W."/>
            <person name="Shao X."/>
            <person name="Zhao Z.M."/>
            <person name="Lu W.L."/>
            <person name="Hu X."/>
            <person name="Xi Y.X."/>
            <person name="Zou S.Y."/>
            <person name="Wei Q.J."/>
            <person name="Lin Z.L."/>
            <person name="Gong L."/>
            <person name="Gai X.T."/>
            <person name="Zhang L.Q."/>
            <person name="Li J.Y."/>
            <person name="Jin Y."/>
            <person name="Xia Z.Y."/>
        </authorList>
    </citation>
    <scope>NUCLEOTIDE SEQUENCE</scope>
    <source>
        <strain evidence="2">22TCCZM01-4</strain>
    </source>
</reference>
<name>A0AAE3I6Y6_9RALS</name>
<dbReference type="SUPFAM" id="SSF48452">
    <property type="entry name" value="TPR-like"/>
    <property type="match status" value="1"/>
</dbReference>
<proteinExistence type="predicted"/>
<evidence type="ECO:0000313" key="2">
    <source>
        <dbReference type="EMBL" id="MCT7318808.1"/>
    </source>
</evidence>
<evidence type="ECO:0008006" key="4">
    <source>
        <dbReference type="Google" id="ProtNLM"/>
    </source>
</evidence>
<dbReference type="InterPro" id="IPR011990">
    <property type="entry name" value="TPR-like_helical_dom_sf"/>
</dbReference>
<reference evidence="2" key="2">
    <citation type="submission" date="2023-02" db="EMBL/GenBank/DDBJ databases">
        <authorList>
            <person name="Lu C.-H."/>
        </authorList>
    </citation>
    <scope>NUCLEOTIDE SEQUENCE</scope>
    <source>
        <strain evidence="2">22TCCZM01-4</strain>
    </source>
</reference>
<feature type="region of interest" description="Disordered" evidence="1">
    <location>
        <begin position="1"/>
        <end position="33"/>
    </location>
</feature>
<dbReference type="Proteomes" id="UP001164374">
    <property type="component" value="Unassembled WGS sequence"/>
</dbReference>
<organism evidence="2 3">
    <name type="scientific">Ralstonia mojiangensis</name>
    <dbReference type="NCBI Taxonomy" id="2953895"/>
    <lineage>
        <taxon>Bacteria</taxon>
        <taxon>Pseudomonadati</taxon>
        <taxon>Pseudomonadota</taxon>
        <taxon>Betaproteobacteria</taxon>
        <taxon>Burkholderiales</taxon>
        <taxon>Burkholderiaceae</taxon>
        <taxon>Ralstonia</taxon>
    </lineage>
</organism>
<accession>A0AAE3I6Y6</accession>
<comment type="caution">
    <text evidence="2">The sequence shown here is derived from an EMBL/GenBank/DDBJ whole genome shotgun (WGS) entry which is preliminary data.</text>
</comment>
<evidence type="ECO:0000313" key="3">
    <source>
        <dbReference type="Proteomes" id="UP001164374"/>
    </source>
</evidence>
<dbReference type="RefSeq" id="WP_260800763.1">
    <property type="nucleotide sequence ID" value="NZ_JAOCQJ010000007.1"/>
</dbReference>
<gene>
    <name evidence="2" type="ORF">N5I87_22530</name>
</gene>
<dbReference type="Gene3D" id="1.25.40.10">
    <property type="entry name" value="Tetratricopeptide repeat domain"/>
    <property type="match status" value="1"/>
</dbReference>